<dbReference type="Proteomes" id="UP001589810">
    <property type="component" value="Unassembled WGS sequence"/>
</dbReference>
<evidence type="ECO:0000256" key="2">
    <source>
        <dbReference type="ARBA" id="ARBA00007400"/>
    </source>
</evidence>
<evidence type="ECO:0000256" key="3">
    <source>
        <dbReference type="ARBA" id="ARBA00022475"/>
    </source>
</evidence>
<evidence type="ECO:0000256" key="1">
    <source>
        <dbReference type="ARBA" id="ARBA00004651"/>
    </source>
</evidence>
<dbReference type="PANTHER" id="PTHR40074">
    <property type="entry name" value="O-ACETYLTRANSFERASE WECH"/>
    <property type="match status" value="1"/>
</dbReference>
<proteinExistence type="inferred from homology"/>
<sequence>MSVQLLPAAPAATTTAKAGKGHLNQVDLVRVLTFASVIAVHVITYTNDGASVTAYGTLTLLHFTRSVFFFLTGFVLVYTYRRRPLAPGNFWRRRMSLVGIPYLVWTGFYFGIIQQVGMPALPVGEFLDYLWGCIYKGIGWYHLYFLLVSLQFYILFPFVLAALKATVRHHKKILIGSAVLQLGISLAETYLPAPSDGDSLLGQLWGNQGTLVVSYQFFLIAGCIAAFHYEAFQAWITAHSRLIWWGLGLSAAFALTWYGVNLAYGHTPGDATGVLQPEMLPWYAFVVLALYLVGSRWASRQATGSRWQRIVAAASQRSFGVFLVHPAMLWVFLNEFDMWFPNHLDQGLPLTLSAYVFAVVTSLIFVEIVIRTPLAKVLIGRARIPFGKPVKAAAKPEPQPAAA</sequence>
<evidence type="ECO:0000313" key="10">
    <source>
        <dbReference type="Proteomes" id="UP001589810"/>
    </source>
</evidence>
<feature type="transmembrane region" description="Helical" evidence="7">
    <location>
        <begin position="141"/>
        <end position="161"/>
    </location>
</feature>
<organism evidence="9 10">
    <name type="scientific">Kutzneria chonburiensis</name>
    <dbReference type="NCBI Taxonomy" id="1483604"/>
    <lineage>
        <taxon>Bacteria</taxon>
        <taxon>Bacillati</taxon>
        <taxon>Actinomycetota</taxon>
        <taxon>Actinomycetes</taxon>
        <taxon>Pseudonocardiales</taxon>
        <taxon>Pseudonocardiaceae</taxon>
        <taxon>Kutzneria</taxon>
    </lineage>
</organism>
<feature type="transmembrane region" description="Helical" evidence="7">
    <location>
        <begin position="242"/>
        <end position="260"/>
    </location>
</feature>
<feature type="transmembrane region" description="Helical" evidence="7">
    <location>
        <begin position="211"/>
        <end position="230"/>
    </location>
</feature>
<name>A0ABV6ML24_9PSEU</name>
<dbReference type="EMBL" id="JBHLUD010000001">
    <property type="protein sequence ID" value="MFC0540807.1"/>
    <property type="molecule type" value="Genomic_DNA"/>
</dbReference>
<evidence type="ECO:0000256" key="5">
    <source>
        <dbReference type="ARBA" id="ARBA00022989"/>
    </source>
</evidence>
<dbReference type="GO" id="GO:0016746">
    <property type="term" value="F:acyltransferase activity"/>
    <property type="evidence" value="ECO:0007669"/>
    <property type="project" value="UniProtKB-KW"/>
</dbReference>
<comment type="subcellular location">
    <subcellularLocation>
        <location evidence="1">Cell membrane</location>
        <topology evidence="1">Multi-pass membrane protein</topology>
    </subcellularLocation>
</comment>
<keyword evidence="9" id="KW-0808">Transferase</keyword>
<keyword evidence="9" id="KW-0012">Acyltransferase</keyword>
<protein>
    <submittedName>
        <fullName evidence="9">Acyltransferase</fullName>
    </submittedName>
</protein>
<keyword evidence="4 7" id="KW-0812">Transmembrane</keyword>
<feature type="transmembrane region" description="Helical" evidence="7">
    <location>
        <begin position="310"/>
        <end position="332"/>
    </location>
</feature>
<evidence type="ECO:0000256" key="4">
    <source>
        <dbReference type="ARBA" id="ARBA00022692"/>
    </source>
</evidence>
<keyword evidence="3" id="KW-1003">Cell membrane</keyword>
<feature type="transmembrane region" description="Helical" evidence="7">
    <location>
        <begin position="100"/>
        <end position="121"/>
    </location>
</feature>
<feature type="transmembrane region" description="Helical" evidence="7">
    <location>
        <begin position="173"/>
        <end position="191"/>
    </location>
</feature>
<keyword evidence="5 7" id="KW-1133">Transmembrane helix</keyword>
<dbReference type="PANTHER" id="PTHR40074:SF2">
    <property type="entry name" value="O-ACETYLTRANSFERASE WECH"/>
    <property type="match status" value="1"/>
</dbReference>
<feature type="domain" description="Acyltransferase 3" evidence="8">
    <location>
        <begin position="25"/>
        <end position="365"/>
    </location>
</feature>
<evidence type="ECO:0000259" key="8">
    <source>
        <dbReference type="Pfam" id="PF01757"/>
    </source>
</evidence>
<reference evidence="9 10" key="1">
    <citation type="submission" date="2024-09" db="EMBL/GenBank/DDBJ databases">
        <authorList>
            <person name="Sun Q."/>
            <person name="Mori K."/>
        </authorList>
    </citation>
    <scope>NUCLEOTIDE SEQUENCE [LARGE SCALE GENOMIC DNA]</scope>
    <source>
        <strain evidence="9 10">TBRC 1432</strain>
    </source>
</reference>
<feature type="transmembrane region" description="Helical" evidence="7">
    <location>
        <begin position="58"/>
        <end position="80"/>
    </location>
</feature>
<evidence type="ECO:0000256" key="6">
    <source>
        <dbReference type="ARBA" id="ARBA00023136"/>
    </source>
</evidence>
<comment type="similarity">
    <text evidence="2">Belongs to the acyltransferase 3 family.</text>
</comment>
<gene>
    <name evidence="9" type="ORF">ACFFH7_04915</name>
</gene>
<feature type="transmembrane region" description="Helical" evidence="7">
    <location>
        <begin position="352"/>
        <end position="370"/>
    </location>
</feature>
<dbReference type="Pfam" id="PF01757">
    <property type="entry name" value="Acyl_transf_3"/>
    <property type="match status" value="1"/>
</dbReference>
<evidence type="ECO:0000313" key="9">
    <source>
        <dbReference type="EMBL" id="MFC0540807.1"/>
    </source>
</evidence>
<comment type="caution">
    <text evidence="9">The sequence shown here is derived from an EMBL/GenBank/DDBJ whole genome shotgun (WGS) entry which is preliminary data.</text>
</comment>
<feature type="transmembrane region" description="Helical" evidence="7">
    <location>
        <begin position="280"/>
        <end position="298"/>
    </location>
</feature>
<keyword evidence="6 7" id="KW-0472">Membrane</keyword>
<feature type="transmembrane region" description="Helical" evidence="7">
    <location>
        <begin position="28"/>
        <end position="46"/>
    </location>
</feature>
<dbReference type="InterPro" id="IPR002656">
    <property type="entry name" value="Acyl_transf_3_dom"/>
</dbReference>
<accession>A0ABV6ML24</accession>
<dbReference type="RefSeq" id="WP_273939652.1">
    <property type="nucleotide sequence ID" value="NZ_CP097263.1"/>
</dbReference>
<evidence type="ECO:0000256" key="7">
    <source>
        <dbReference type="SAM" id="Phobius"/>
    </source>
</evidence>
<keyword evidence="10" id="KW-1185">Reference proteome</keyword>